<evidence type="ECO:0000256" key="9">
    <source>
        <dbReference type="ARBA" id="ARBA00023237"/>
    </source>
</evidence>
<feature type="domain" description="TonB-dependent receptor-like beta-barrel" evidence="13">
    <location>
        <begin position="244"/>
        <end position="709"/>
    </location>
</feature>
<keyword evidence="5 10" id="KW-0812">Transmembrane</keyword>
<evidence type="ECO:0000256" key="6">
    <source>
        <dbReference type="ARBA" id="ARBA00023077"/>
    </source>
</evidence>
<comment type="subcellular location">
    <subcellularLocation>
        <location evidence="1 10">Cell outer membrane</location>
        <topology evidence="1 10">Multi-pass membrane protein</topology>
    </subcellularLocation>
</comment>
<dbReference type="InterPro" id="IPR037066">
    <property type="entry name" value="Plug_dom_sf"/>
</dbReference>
<feature type="domain" description="TonB-dependent receptor plug" evidence="14">
    <location>
        <begin position="49"/>
        <end position="147"/>
    </location>
</feature>
<gene>
    <name evidence="15" type="ORF">ICHIAU1_03570</name>
</gene>
<keyword evidence="12" id="KW-0732">Signal</keyword>
<dbReference type="GO" id="GO:0015344">
    <property type="term" value="F:siderophore uptake transmembrane transporter activity"/>
    <property type="evidence" value="ECO:0007669"/>
    <property type="project" value="TreeGrafter"/>
</dbReference>
<comment type="similarity">
    <text evidence="2 10 11">Belongs to the TonB-dependent receptor family.</text>
</comment>
<evidence type="ECO:0000259" key="13">
    <source>
        <dbReference type="Pfam" id="PF00593"/>
    </source>
</evidence>
<accession>A0A7R6R512</accession>
<sequence length="761" mass="83318">MTSRNFSRKPLALAMSFAFAAGPVWAQESTAEPVTVDVTATRYDADAVVAGKELNMQRAANVDTATLMTNVSGVAFQVGGAVSSIPVIRGLADDRISVLVDGVDAIASCPNHMNTPLSYIDPSSVKSLRVFKSITPVSIAGNSIGGAVVVSTGQPQFADAGKKIVTGNVGGFYSSNGDGRGANLSVTAATDWLSVTYKGSTSQQNNYKAGGNFKPQSSVSNPYTTSGTISIAQNEVASTAYESTNQSVALALKHDKHTVQLQYSWQDIPYELYPNQRMDMTGNTQERYNLRYWGGFDWGNLEAQYYHENLNHQMDFGPDKQYWYGSNNSIPGMPMYTNSNTDGVKVKGDIQLSDTSLLRTGAEYQHYYLNDYWPASGTRPVSNMAPYTFQNINGGLQQISSVFTEWEKQFDPQFKSLLGIRYSLVNSSTGNVHGYNTAYAPPPGVSPDTGNQARDAGLLNTANRNNNFNDVDVVATASYKASQHQDVELGVSRQVRAPNLYELYSWSSWSMAASMNNYVGDGNGYFGNPDLKPETAYTASVKYDLHTEDREWQAKAEPFYSYVENYIDAVQWNSTTNAPQSSLVANQFNVLRYVNQNANLAGIDLDGQMPIAKTDFGRFTAQGLFSWTYGKNLVTGYGLYNVMPVNGKVNFTHRYGGWDNQLQFVAVANKNNFLSVERNEIPTPGYFLTNLKGSYSWANVRIDAGINNVFNTLYYQPLGGAYVGQGQTMALNKTSTNNAPVWGTAVPGMGISYYTALNVKF</sequence>
<dbReference type="Gene3D" id="2.170.130.10">
    <property type="entry name" value="TonB-dependent receptor, plug domain"/>
    <property type="match status" value="1"/>
</dbReference>
<dbReference type="OrthoDB" id="5332150at2"/>
<keyword evidence="16" id="KW-1185">Reference proteome</keyword>
<reference evidence="16" key="1">
    <citation type="submission" date="2020-01" db="EMBL/GenBank/DDBJ databases">
        <title>Phosphoaccumulans saitamaens gen. nov., sp. nov., a polyphosphate accumulating bacterium isolated from surface river water.</title>
        <authorList>
            <person name="Watanabe K."/>
            <person name="Suda W."/>
        </authorList>
    </citation>
    <scope>NUCLEOTIDE SEQUENCE [LARGE SCALE GENOMIC DNA]</scope>
    <source>
        <strain evidence="16">ICHIAU1</strain>
    </source>
</reference>
<dbReference type="InterPro" id="IPR036942">
    <property type="entry name" value="Beta-barrel_TonB_sf"/>
</dbReference>
<evidence type="ECO:0000256" key="5">
    <source>
        <dbReference type="ARBA" id="ARBA00022692"/>
    </source>
</evidence>
<dbReference type="Pfam" id="PF00593">
    <property type="entry name" value="TonB_dep_Rec_b-barrel"/>
    <property type="match status" value="1"/>
</dbReference>
<dbReference type="RefSeq" id="WP_162048983.1">
    <property type="nucleotide sequence ID" value="NZ_AP022345.1"/>
</dbReference>
<evidence type="ECO:0000256" key="2">
    <source>
        <dbReference type="ARBA" id="ARBA00009810"/>
    </source>
</evidence>
<evidence type="ECO:0000313" key="15">
    <source>
        <dbReference type="EMBL" id="BBU68074.1"/>
    </source>
</evidence>
<protein>
    <submittedName>
        <fullName evidence="15">TonB-dependent receptor</fullName>
    </submittedName>
</protein>
<dbReference type="InterPro" id="IPR012910">
    <property type="entry name" value="Plug_dom"/>
</dbReference>
<evidence type="ECO:0000256" key="12">
    <source>
        <dbReference type="SAM" id="SignalP"/>
    </source>
</evidence>
<dbReference type="InterPro" id="IPR039426">
    <property type="entry name" value="TonB-dep_rcpt-like"/>
</dbReference>
<feature type="signal peptide" evidence="12">
    <location>
        <begin position="1"/>
        <end position="26"/>
    </location>
</feature>
<keyword evidence="6 11" id="KW-0798">TonB box</keyword>
<keyword evidence="8 15" id="KW-0675">Receptor</keyword>
<dbReference type="PANTHER" id="PTHR30069">
    <property type="entry name" value="TONB-DEPENDENT OUTER MEMBRANE RECEPTOR"/>
    <property type="match status" value="1"/>
</dbReference>
<dbReference type="EMBL" id="AP022345">
    <property type="protein sequence ID" value="BBU68074.1"/>
    <property type="molecule type" value="Genomic_DNA"/>
</dbReference>
<evidence type="ECO:0000259" key="14">
    <source>
        <dbReference type="Pfam" id="PF07715"/>
    </source>
</evidence>
<dbReference type="Gene3D" id="2.40.170.20">
    <property type="entry name" value="TonB-dependent receptor, beta-barrel domain"/>
    <property type="match status" value="1"/>
</dbReference>
<dbReference type="GO" id="GO:0009279">
    <property type="term" value="C:cell outer membrane"/>
    <property type="evidence" value="ECO:0007669"/>
    <property type="project" value="UniProtKB-SubCell"/>
</dbReference>
<organism evidence="15 16">
    <name type="scientific">Fluviibacter phosphoraccumulans</name>
    <dbReference type="NCBI Taxonomy" id="1751046"/>
    <lineage>
        <taxon>Bacteria</taxon>
        <taxon>Pseudomonadati</taxon>
        <taxon>Pseudomonadota</taxon>
        <taxon>Betaproteobacteria</taxon>
        <taxon>Rhodocyclales</taxon>
        <taxon>Fluviibacteraceae</taxon>
        <taxon>Fluviibacter</taxon>
    </lineage>
</organism>
<keyword evidence="9 10" id="KW-0998">Cell outer membrane</keyword>
<dbReference type="PROSITE" id="PS52016">
    <property type="entry name" value="TONB_DEPENDENT_REC_3"/>
    <property type="match status" value="1"/>
</dbReference>
<dbReference type="PANTHER" id="PTHR30069:SF49">
    <property type="entry name" value="OUTER MEMBRANE PROTEIN C"/>
    <property type="match status" value="1"/>
</dbReference>
<evidence type="ECO:0000313" key="16">
    <source>
        <dbReference type="Proteomes" id="UP000463961"/>
    </source>
</evidence>
<dbReference type="Proteomes" id="UP000463961">
    <property type="component" value="Chromosome"/>
</dbReference>
<evidence type="ECO:0000256" key="3">
    <source>
        <dbReference type="ARBA" id="ARBA00022448"/>
    </source>
</evidence>
<dbReference type="AlphaFoldDB" id="A0A7R6R512"/>
<dbReference type="SUPFAM" id="SSF56935">
    <property type="entry name" value="Porins"/>
    <property type="match status" value="1"/>
</dbReference>
<evidence type="ECO:0000256" key="11">
    <source>
        <dbReference type="RuleBase" id="RU003357"/>
    </source>
</evidence>
<feature type="chain" id="PRO_5031251343" evidence="12">
    <location>
        <begin position="27"/>
        <end position="761"/>
    </location>
</feature>
<evidence type="ECO:0000256" key="8">
    <source>
        <dbReference type="ARBA" id="ARBA00023170"/>
    </source>
</evidence>
<proteinExistence type="inferred from homology"/>
<dbReference type="Pfam" id="PF07715">
    <property type="entry name" value="Plug"/>
    <property type="match status" value="1"/>
</dbReference>
<evidence type="ECO:0000256" key="7">
    <source>
        <dbReference type="ARBA" id="ARBA00023136"/>
    </source>
</evidence>
<keyword evidence="4 10" id="KW-1134">Transmembrane beta strand</keyword>
<dbReference type="InterPro" id="IPR000531">
    <property type="entry name" value="Beta-barrel_TonB"/>
</dbReference>
<name>A0A7R6R512_9RHOO</name>
<evidence type="ECO:0000256" key="10">
    <source>
        <dbReference type="PROSITE-ProRule" id="PRU01360"/>
    </source>
</evidence>
<evidence type="ECO:0000256" key="1">
    <source>
        <dbReference type="ARBA" id="ARBA00004571"/>
    </source>
</evidence>
<dbReference type="GO" id="GO:0044718">
    <property type="term" value="P:siderophore transmembrane transport"/>
    <property type="evidence" value="ECO:0007669"/>
    <property type="project" value="TreeGrafter"/>
</dbReference>
<keyword evidence="3 10" id="KW-0813">Transport</keyword>
<evidence type="ECO:0000256" key="4">
    <source>
        <dbReference type="ARBA" id="ARBA00022452"/>
    </source>
</evidence>
<keyword evidence="7 10" id="KW-0472">Membrane</keyword>